<name>A0A916KQ10_9POXV</name>
<sequence>MYKNILENIYNNELNLFSTTKLETILTSIIFEYFENDLFIYKLYDDISKILNNDIIISGDVAMQIFLKNKIHGCLNIEIPMEENKYKNLVNNFKIDVEYMHLNNIFPKLNIINFNNIILSNINKYYNIINHKINNINLDNILPEKIKLNNNFYIADSYIDKYYEIPNNNIKINIYNTLESNIELSYDSEYILIKYFLPIVIQCDNNVYQNTEIINGRDLLSKFIFLKIYIKKISSDSKIVRNINNYNLITYNDNHILNEQISTLISKYILTYNCEENINNIVLFIEKLKNTYIKFPNIKSNKKRKVLFSRYINIFKDNMPIHDYFMFKYCVLHKMFIYRLDNIPSFGYHESQILQSIPDYVENRNNNIISIIDNILYNNINFVLYHKKINIKAEEFNLSNEDIINIKNNNILNELLKNDIN</sequence>
<protein>
    <submittedName>
        <fullName evidence="1">Uncharacterized protein</fullName>
    </submittedName>
</protein>
<dbReference type="Proteomes" id="UP000792671">
    <property type="component" value="Genome"/>
</dbReference>
<gene>
    <name evidence="1" type="ORF">MYSEV_065</name>
</gene>
<keyword evidence="2" id="KW-1185">Reference proteome</keyword>
<reference evidence="1 2" key="1">
    <citation type="journal article" date="2013" name="J. Virol.">
        <title>New Insights into the Evolution of Entomopoxvirinae from the Complete Genome Sequences of Four Entomopoxviruses Infecting Adoxophyes honmai, Choristoneura biennis, Choristoneura rosaceana, and Mythimna separata.</title>
        <authorList>
            <person name="Theze J."/>
            <person name="Takatsuka J."/>
            <person name="Li Z."/>
            <person name="Gallais J."/>
            <person name="Doucet D."/>
            <person name="Arif B."/>
            <person name="Nakai M."/>
            <person name="Herniou E.A."/>
        </authorList>
    </citation>
    <scope>NUCLEOTIDE SEQUENCE [LARGE SCALE GENOMIC DNA]</scope>
</reference>
<organism evidence="1 2">
    <name type="scientific">Mythimna separata entomopoxvirus 'L'</name>
    <dbReference type="NCBI Taxonomy" id="1293572"/>
    <lineage>
        <taxon>Viruses</taxon>
        <taxon>Varidnaviria</taxon>
        <taxon>Bamfordvirae</taxon>
        <taxon>Nucleocytoviricota</taxon>
        <taxon>Pokkesviricetes</taxon>
        <taxon>Chitovirales</taxon>
        <taxon>Poxviridae</taxon>
        <taxon>Entomopoxvirinae</taxon>
        <taxon>Betaentomopoxvirus</taxon>
        <taxon>Betaentomopoxvirus mseparata</taxon>
        <taxon>Mythimna separata entomopoxvirus</taxon>
    </lineage>
</organism>
<dbReference type="OrthoDB" id="15358at10239"/>
<accession>A0A916KQ10</accession>
<evidence type="ECO:0000313" key="1">
    <source>
        <dbReference type="EMBL" id="CCU56263.1"/>
    </source>
</evidence>
<proteinExistence type="predicted"/>
<dbReference type="GeneID" id="15613687"/>
<evidence type="ECO:0000313" key="2">
    <source>
        <dbReference type="Proteomes" id="UP000792671"/>
    </source>
</evidence>
<dbReference type="KEGG" id="vg:15613687"/>
<dbReference type="RefSeq" id="YP_008003582.1">
    <property type="nucleotide sequence ID" value="NC_021246.1"/>
</dbReference>
<dbReference type="EMBL" id="HF679134">
    <property type="protein sequence ID" value="CCU56263.1"/>
    <property type="molecule type" value="Genomic_DNA"/>
</dbReference>